<dbReference type="Proteomes" id="UP001379945">
    <property type="component" value="Unassembled WGS sequence"/>
</dbReference>
<reference evidence="2 3" key="1">
    <citation type="submission" date="2024-04" db="EMBL/GenBank/DDBJ databases">
        <title>Novel species of the genus Ideonella isolated from streams.</title>
        <authorList>
            <person name="Lu H."/>
        </authorList>
    </citation>
    <scope>NUCLEOTIDE SEQUENCE [LARGE SCALE GENOMIC DNA]</scope>
    <source>
        <strain evidence="2 3">LYT19W</strain>
    </source>
</reference>
<dbReference type="InterPro" id="IPR015005">
    <property type="entry name" value="DUF1854"/>
</dbReference>
<evidence type="ECO:0000313" key="3">
    <source>
        <dbReference type="Proteomes" id="UP001379945"/>
    </source>
</evidence>
<gene>
    <name evidence="2" type="ORF">AACH00_03895</name>
</gene>
<dbReference type="Pfam" id="PF08909">
    <property type="entry name" value="DUF1854"/>
    <property type="match status" value="1"/>
</dbReference>
<evidence type="ECO:0000259" key="1">
    <source>
        <dbReference type="Pfam" id="PF08909"/>
    </source>
</evidence>
<proteinExistence type="predicted"/>
<name>A0ABU9C4Y7_9BURK</name>
<sequence>MSQVTTTAQDAPFTLSRDALGRLVYTDAEGHSQIGVVPVRAFPLAAPDEGISMVGPEGKELFWVEHLSQLPVGQRQLLEDELASREFVPQIKRLLSVSTFSSPSTWTVDTDRGVTTLVLKGEEDIRRLPGARSSLLITSGHGIVFLVPDLLAMDRHSKKLLERFL</sequence>
<organism evidence="2 3">
    <name type="scientific">Ideonella margarita</name>
    <dbReference type="NCBI Taxonomy" id="2984191"/>
    <lineage>
        <taxon>Bacteria</taxon>
        <taxon>Pseudomonadati</taxon>
        <taxon>Pseudomonadota</taxon>
        <taxon>Betaproteobacteria</taxon>
        <taxon>Burkholderiales</taxon>
        <taxon>Sphaerotilaceae</taxon>
        <taxon>Ideonella</taxon>
    </lineage>
</organism>
<protein>
    <submittedName>
        <fullName evidence="2">DUF1854 domain-containing protein</fullName>
    </submittedName>
</protein>
<evidence type="ECO:0000313" key="2">
    <source>
        <dbReference type="EMBL" id="MEK8045487.1"/>
    </source>
</evidence>
<comment type="caution">
    <text evidence="2">The sequence shown here is derived from an EMBL/GenBank/DDBJ whole genome shotgun (WGS) entry which is preliminary data.</text>
</comment>
<dbReference type="RefSeq" id="WP_341397675.1">
    <property type="nucleotide sequence ID" value="NZ_JBBUTI010000002.1"/>
</dbReference>
<feature type="domain" description="DUF1854" evidence="1">
    <location>
        <begin position="35"/>
        <end position="164"/>
    </location>
</feature>
<accession>A0ABU9C4Y7</accession>
<keyword evidence="3" id="KW-1185">Reference proteome</keyword>
<dbReference type="EMBL" id="JBBUTI010000002">
    <property type="protein sequence ID" value="MEK8045487.1"/>
    <property type="molecule type" value="Genomic_DNA"/>
</dbReference>